<dbReference type="EMBL" id="SCWF01000001">
    <property type="protein sequence ID" value="TDM15618.1"/>
    <property type="molecule type" value="Genomic_DNA"/>
</dbReference>
<dbReference type="RefSeq" id="WP_133450820.1">
    <property type="nucleotide sequence ID" value="NZ_SCWF01000001.1"/>
</dbReference>
<dbReference type="AlphaFoldDB" id="A0A4R6C2W8"/>
<organism evidence="1 2">
    <name type="scientific">Macrococcus bovicus</name>
    <dbReference type="NCBI Taxonomy" id="69968"/>
    <lineage>
        <taxon>Bacteria</taxon>
        <taxon>Bacillati</taxon>
        <taxon>Bacillota</taxon>
        <taxon>Bacilli</taxon>
        <taxon>Bacillales</taxon>
        <taxon>Staphylococcaceae</taxon>
        <taxon>Macrococcus</taxon>
    </lineage>
</organism>
<dbReference type="Proteomes" id="UP000294843">
    <property type="component" value="Unassembled WGS sequence"/>
</dbReference>
<evidence type="ECO:0000313" key="2">
    <source>
        <dbReference type="Proteomes" id="UP000294843"/>
    </source>
</evidence>
<protein>
    <submittedName>
        <fullName evidence="1">Uncharacterized protein</fullName>
    </submittedName>
</protein>
<comment type="caution">
    <text evidence="1">The sequence shown here is derived from an EMBL/GenBank/DDBJ whole genome shotgun (WGS) entry which is preliminary data.</text>
</comment>
<reference evidence="1 2" key="1">
    <citation type="submission" date="2019-01" db="EMBL/GenBank/DDBJ databases">
        <title>Draft genome sequences of the type strains of six Macrococcus species.</title>
        <authorList>
            <person name="Mazhar S."/>
            <person name="Altermann E."/>
            <person name="Hill C."/>
            <person name="Mcauliffe O."/>
        </authorList>
    </citation>
    <scope>NUCLEOTIDE SEQUENCE [LARGE SCALE GENOMIC DNA]</scope>
    <source>
        <strain evidence="1 2">ATCC 51825</strain>
    </source>
</reference>
<accession>A0A4R6C2W8</accession>
<gene>
    <name evidence="1" type="ORF">ERX55_01555</name>
</gene>
<evidence type="ECO:0000313" key="1">
    <source>
        <dbReference type="EMBL" id="TDM15618.1"/>
    </source>
</evidence>
<proteinExistence type="predicted"/>
<sequence length="150" mass="16990">MSVEKAKEILTNAANVADIKTNDNFTVQEYFQTEICNALDALEAENVREVVRQKHFDGLVRKNSYVFGVSPVSTRILMFSVDELLIAACNSQGFAENLENLSFAELHLLQQYLKENNCDFEDLKADLFLAIGRISKIQDNIENLNRLGDK</sequence>
<name>A0A4R6C2W8_9STAP</name>
<keyword evidence="2" id="KW-1185">Reference proteome</keyword>